<comment type="caution">
    <text evidence="1">The sequence shown here is derived from an EMBL/GenBank/DDBJ whole genome shotgun (WGS) entry which is preliminary data.</text>
</comment>
<keyword evidence="2" id="KW-1185">Reference proteome</keyword>
<organism evidence="1 2">
    <name type="scientific">Mycena metata</name>
    <dbReference type="NCBI Taxonomy" id="1033252"/>
    <lineage>
        <taxon>Eukaryota</taxon>
        <taxon>Fungi</taxon>
        <taxon>Dikarya</taxon>
        <taxon>Basidiomycota</taxon>
        <taxon>Agaricomycotina</taxon>
        <taxon>Agaricomycetes</taxon>
        <taxon>Agaricomycetidae</taxon>
        <taxon>Agaricales</taxon>
        <taxon>Marasmiineae</taxon>
        <taxon>Mycenaceae</taxon>
        <taxon>Mycena</taxon>
    </lineage>
</organism>
<proteinExistence type="predicted"/>
<name>A0AAD7H7N0_9AGAR</name>
<dbReference type="Proteomes" id="UP001215598">
    <property type="component" value="Unassembled WGS sequence"/>
</dbReference>
<dbReference type="EMBL" id="JARKIB010000332">
    <property type="protein sequence ID" value="KAJ7714000.1"/>
    <property type="molecule type" value="Genomic_DNA"/>
</dbReference>
<evidence type="ECO:0000313" key="2">
    <source>
        <dbReference type="Proteomes" id="UP001215598"/>
    </source>
</evidence>
<reference evidence="1" key="1">
    <citation type="submission" date="2023-03" db="EMBL/GenBank/DDBJ databases">
        <title>Massive genome expansion in bonnet fungi (Mycena s.s.) driven by repeated elements and novel gene families across ecological guilds.</title>
        <authorList>
            <consortium name="Lawrence Berkeley National Laboratory"/>
            <person name="Harder C.B."/>
            <person name="Miyauchi S."/>
            <person name="Viragh M."/>
            <person name="Kuo A."/>
            <person name="Thoen E."/>
            <person name="Andreopoulos B."/>
            <person name="Lu D."/>
            <person name="Skrede I."/>
            <person name="Drula E."/>
            <person name="Henrissat B."/>
            <person name="Morin E."/>
            <person name="Kohler A."/>
            <person name="Barry K."/>
            <person name="LaButti K."/>
            <person name="Morin E."/>
            <person name="Salamov A."/>
            <person name="Lipzen A."/>
            <person name="Mereny Z."/>
            <person name="Hegedus B."/>
            <person name="Baldrian P."/>
            <person name="Stursova M."/>
            <person name="Weitz H."/>
            <person name="Taylor A."/>
            <person name="Grigoriev I.V."/>
            <person name="Nagy L.G."/>
            <person name="Martin F."/>
            <person name="Kauserud H."/>
        </authorList>
    </citation>
    <scope>NUCLEOTIDE SEQUENCE</scope>
    <source>
        <strain evidence="1">CBHHK182m</strain>
    </source>
</reference>
<evidence type="ECO:0000313" key="1">
    <source>
        <dbReference type="EMBL" id="KAJ7714000.1"/>
    </source>
</evidence>
<protein>
    <submittedName>
        <fullName evidence="1">Uncharacterized protein</fullName>
    </submittedName>
</protein>
<accession>A0AAD7H7N0</accession>
<gene>
    <name evidence="1" type="ORF">B0H16DRAFT_1809149</name>
</gene>
<dbReference type="AlphaFoldDB" id="A0AAD7H7N0"/>
<sequence>MHIPVRAMLKGLYSQSPTVVQRKAIQIEQLSGIQYDGSKIILNVELPKYEPRSTVVSPLPDDPFKAYTPQSGLVTATTTGATEPVLRNYSAFPTTQRQRSGWPQVFNEALPPALWPVWQYLMECDKSDRRLHDLKDINEKLCGPSNQVLDIPQALVATGHFPYQDFPPTHRTDDTPLELGTVVGLTKQGRRVVVCNILRDLCDEGIITIHHFVSTDIDDDEEQYEPSEDFILAGSGVFPKAVGDYTRYIRRRPENVSRSYIPRHKFCEGRPFSLEIGRTTTTSLHDPEVSETRRRIQEYFHRRLPSLLERSWVTREPTDGFVLVTSVRSWRTTRLSHIDHADEEAPSPGCLQCMVYEREGPQPALPRTSDLTFNGFYFHALPEQFMERSGPWNRTRIVGVTGRSVLARTRFRSSLMDFFPTDTAQTMVSKECSHNYWTDPAVVEYR</sequence>